<feature type="region of interest" description="Disordered" evidence="1">
    <location>
        <begin position="667"/>
        <end position="720"/>
    </location>
</feature>
<keyword evidence="3" id="KW-1185">Reference proteome</keyword>
<sequence>MSAKGSKSSGDVLGSMLLRSSTPVLDYLEGMSRDEVDNDPPRSLVDDEEYQHRSRDASRVQSPSKSHHSDALHELANSHVSYGQNNHEEDDGDIASDIQERSQNGEEILHIPGPQDPPGPRYESYDSGPSFGNMGPMPEEYSANPAAVFSTWNPQWEQGQPYKVPLPESVTSPRAASIAIGVESPSSKSTRNRIAQSGASTSPKAVPNSPRSTARPDPTAAEYRPLSPQSTQSRVTGRTRPTEKGTVYPSLPESRVGEEDMPLSPVSPTRTKPPSKAAFPRSAAKSRREGSKVNGSETGGETAPRVNGKGRSPPNGSSASHQSRPFSPYRHAATTEDLLHAVVRGRVVTIPEESTKEPSYHSRAPTAPPSESKASSKHTKTASVAASQPDQRRDADATPTPSRPNSPGALNHEETEVMKAALASVAQTPRTSYYEASVLEPDVANSHFHDKDLCVLFQFLNDGSTPEVVRKVMRKAVRKRVKDLGMKHDNESIRQLQKNHQGHGFGGTQEGDSEEPPRWAADLKREIVLMQQRIESLGPKIENLRAPPSLEPEGEEEEYGQTPVTQTVNILTQPTGTMADSTYQPHTEVVVDEDEDNEHGNLPEQEYEEPARRFPHLDGEANDYYNNDRDDSPGQQFLVEELYKLRQKPAGSQSGLSHHSWELHQDDDQYDDEDNQQAAAPTIPGSDTGYDNEAPLPPIPAQSSRSVVTTPQPTYGDDNYSSTDNGLLPWQKIHQRLLSWAIVWPLSEFDGALASTMRGRQVNEVAMSIWSTQTYKRYVRSRLTDNPQMPVDRLFVPPNMADAINNAVFHGRHGDACGMLRDLWTPFGLQGMPRLLVVLAKHRSDENHWVGMCLCHVSFHCSDLLLNQPLGWWFAIRVAWPTALYPNPDHLIQKMVRLHRPMQRSVDNSVAAGGIWRNVLMGSRPERSLDLERLRDLINTEVKNLRQRKQVGKLAISPPQPAWEDMN</sequence>
<accession>A0AA39TJD3</accession>
<comment type="caution">
    <text evidence="2">The sequence shown here is derived from an EMBL/GenBank/DDBJ whole genome shotgun (WGS) entry which is preliminary data.</text>
</comment>
<dbReference type="AlphaFoldDB" id="A0AA39TJD3"/>
<name>A0AA39TJD3_ARMTA</name>
<evidence type="ECO:0000313" key="3">
    <source>
        <dbReference type="Proteomes" id="UP001175211"/>
    </source>
</evidence>
<feature type="region of interest" description="Disordered" evidence="1">
    <location>
        <begin position="539"/>
        <end position="565"/>
    </location>
</feature>
<feature type="region of interest" description="Disordered" evidence="1">
    <location>
        <begin position="349"/>
        <end position="411"/>
    </location>
</feature>
<protein>
    <submittedName>
        <fullName evidence="2">Uncharacterized protein</fullName>
    </submittedName>
</protein>
<dbReference type="RefSeq" id="XP_060333024.1">
    <property type="nucleotide sequence ID" value="XM_060472602.1"/>
</dbReference>
<feature type="compositionally biased region" description="Polar residues" evidence="1">
    <location>
        <begin position="314"/>
        <end position="325"/>
    </location>
</feature>
<feature type="region of interest" description="Disordered" evidence="1">
    <location>
        <begin position="28"/>
        <end position="139"/>
    </location>
</feature>
<dbReference type="EMBL" id="JAUEPS010000011">
    <property type="protein sequence ID" value="KAK0461127.1"/>
    <property type="molecule type" value="Genomic_DNA"/>
</dbReference>
<feature type="compositionally biased region" description="Polar residues" evidence="1">
    <location>
        <begin position="227"/>
        <end position="236"/>
    </location>
</feature>
<feature type="compositionally biased region" description="Basic and acidic residues" evidence="1">
    <location>
        <begin position="609"/>
        <end position="619"/>
    </location>
</feature>
<feature type="compositionally biased region" description="Polar residues" evidence="1">
    <location>
        <begin position="701"/>
        <end position="720"/>
    </location>
</feature>
<evidence type="ECO:0000256" key="1">
    <source>
        <dbReference type="SAM" id="MobiDB-lite"/>
    </source>
</evidence>
<dbReference type="Proteomes" id="UP001175211">
    <property type="component" value="Unassembled WGS sequence"/>
</dbReference>
<organism evidence="2 3">
    <name type="scientific">Armillaria tabescens</name>
    <name type="common">Ringless honey mushroom</name>
    <name type="synonym">Agaricus tabescens</name>
    <dbReference type="NCBI Taxonomy" id="1929756"/>
    <lineage>
        <taxon>Eukaryota</taxon>
        <taxon>Fungi</taxon>
        <taxon>Dikarya</taxon>
        <taxon>Basidiomycota</taxon>
        <taxon>Agaricomycotina</taxon>
        <taxon>Agaricomycetes</taxon>
        <taxon>Agaricomycetidae</taxon>
        <taxon>Agaricales</taxon>
        <taxon>Marasmiineae</taxon>
        <taxon>Physalacriaceae</taxon>
        <taxon>Desarmillaria</taxon>
    </lineage>
</organism>
<feature type="compositionally biased region" description="Polar residues" evidence="1">
    <location>
        <begin position="184"/>
        <end position="203"/>
    </location>
</feature>
<feature type="region of interest" description="Disordered" evidence="1">
    <location>
        <begin position="177"/>
        <end position="333"/>
    </location>
</feature>
<feature type="compositionally biased region" description="Basic and acidic residues" evidence="1">
    <location>
        <begin position="98"/>
        <end position="109"/>
    </location>
</feature>
<gene>
    <name evidence="2" type="ORF">EV420DRAFT_1530387</name>
</gene>
<feature type="region of interest" description="Disordered" evidence="1">
    <location>
        <begin position="494"/>
        <end position="518"/>
    </location>
</feature>
<dbReference type="GeneID" id="85356150"/>
<proteinExistence type="predicted"/>
<reference evidence="2" key="1">
    <citation type="submission" date="2023-06" db="EMBL/GenBank/DDBJ databases">
        <authorList>
            <consortium name="Lawrence Berkeley National Laboratory"/>
            <person name="Ahrendt S."/>
            <person name="Sahu N."/>
            <person name="Indic B."/>
            <person name="Wong-Bajracharya J."/>
            <person name="Merenyi Z."/>
            <person name="Ke H.-M."/>
            <person name="Monk M."/>
            <person name="Kocsube S."/>
            <person name="Drula E."/>
            <person name="Lipzen A."/>
            <person name="Balint B."/>
            <person name="Henrissat B."/>
            <person name="Andreopoulos B."/>
            <person name="Martin F.M."/>
            <person name="Harder C.B."/>
            <person name="Rigling D."/>
            <person name="Ford K.L."/>
            <person name="Foster G.D."/>
            <person name="Pangilinan J."/>
            <person name="Papanicolaou A."/>
            <person name="Barry K."/>
            <person name="LaButti K."/>
            <person name="Viragh M."/>
            <person name="Koriabine M."/>
            <person name="Yan M."/>
            <person name="Riley R."/>
            <person name="Champramary S."/>
            <person name="Plett K.L."/>
            <person name="Tsai I.J."/>
            <person name="Slot J."/>
            <person name="Sipos G."/>
            <person name="Plett J."/>
            <person name="Nagy L.G."/>
            <person name="Grigoriev I.V."/>
        </authorList>
    </citation>
    <scope>NUCLEOTIDE SEQUENCE</scope>
    <source>
        <strain evidence="2">CCBAS 213</strain>
    </source>
</reference>
<feature type="region of interest" description="Disordered" evidence="1">
    <location>
        <begin position="592"/>
        <end position="633"/>
    </location>
</feature>
<evidence type="ECO:0000313" key="2">
    <source>
        <dbReference type="EMBL" id="KAK0461127.1"/>
    </source>
</evidence>